<dbReference type="InterPro" id="IPR027065">
    <property type="entry name" value="Lon_Prtase"/>
</dbReference>
<evidence type="ECO:0000259" key="4">
    <source>
        <dbReference type="PROSITE" id="PS51786"/>
    </source>
</evidence>
<keyword evidence="1" id="KW-0645">Protease</keyword>
<feature type="domain" description="PDZ" evidence="3">
    <location>
        <begin position="106"/>
        <end position="185"/>
    </location>
</feature>
<dbReference type="RefSeq" id="WP_091264931.1">
    <property type="nucleotide sequence ID" value="NZ_FNFK01000005.1"/>
</dbReference>
<dbReference type="GO" id="GO:0005524">
    <property type="term" value="F:ATP binding"/>
    <property type="evidence" value="ECO:0007669"/>
    <property type="project" value="InterPro"/>
</dbReference>
<organism evidence="5 6">
    <name type="scientific">Alkalibacterium thalassium</name>
    <dbReference type="NCBI Taxonomy" id="426701"/>
    <lineage>
        <taxon>Bacteria</taxon>
        <taxon>Bacillati</taxon>
        <taxon>Bacillota</taxon>
        <taxon>Bacilli</taxon>
        <taxon>Lactobacillales</taxon>
        <taxon>Carnobacteriaceae</taxon>
        <taxon>Alkalibacterium</taxon>
    </lineage>
</organism>
<gene>
    <name evidence="5" type="ORF">SAMN04488098_100516</name>
</gene>
<name>A0A1G8WWZ4_9LACT</name>
<keyword evidence="2" id="KW-1133">Transmembrane helix</keyword>
<keyword evidence="1" id="KW-0378">Hydrolase</keyword>
<dbReference type="InterPro" id="IPR020568">
    <property type="entry name" value="Ribosomal_Su5_D2-typ_SF"/>
</dbReference>
<dbReference type="PROSITE" id="PS51786">
    <property type="entry name" value="LON_PROTEOLYTIC"/>
    <property type="match status" value="1"/>
</dbReference>
<sequence length="345" mass="38291">MKKRKIIKGIIYATVFYFFFFVPIPYYIERPGSAVEINPLVEVEGVVEPVDGRYMLTTVEMFQATPFTSFFQFLPFHSGVWENQLLGQIDDYEEYRTMQRYFMSNSIDMAKVAAFEEAGLPYDIDYLGVYVMSVSDESQFEDELSPGDIILELNGERFENTQQFVDSVSGKDAGDTVSLLIERDGEELTVNGDLVVLESTGQPGIGITLVTRTQVETDPTVVINSGNIGGPSAGLMFALEVYTQITDFPLNNLQVAGTGTINEFGEVGRIGGVDKKVVAADREGADIFFVPDDHVDEETIALIPDYVSNYYLALETAEAIDTEMEIVPVQHISDAISYLDQLVGD</sequence>
<dbReference type="Proteomes" id="UP000199433">
    <property type="component" value="Unassembled WGS sequence"/>
</dbReference>
<protein>
    <recommendedName>
        <fullName evidence="1">endopeptidase La</fullName>
        <ecNumber evidence="1">3.4.21.53</ecNumber>
    </recommendedName>
</protein>
<dbReference type="EMBL" id="FNFK01000005">
    <property type="protein sequence ID" value="SDJ82070.1"/>
    <property type="molecule type" value="Genomic_DNA"/>
</dbReference>
<comment type="catalytic activity">
    <reaction evidence="1">
        <text>Hydrolysis of proteins in presence of ATP.</text>
        <dbReference type="EC" id="3.4.21.53"/>
    </reaction>
</comment>
<evidence type="ECO:0000259" key="3">
    <source>
        <dbReference type="PROSITE" id="PS50106"/>
    </source>
</evidence>
<dbReference type="SUPFAM" id="SSF50156">
    <property type="entry name" value="PDZ domain-like"/>
    <property type="match status" value="1"/>
</dbReference>
<feature type="active site" evidence="1">
    <location>
        <position position="232"/>
    </location>
</feature>
<dbReference type="InterPro" id="IPR001478">
    <property type="entry name" value="PDZ"/>
</dbReference>
<dbReference type="OrthoDB" id="2356897at2"/>
<keyword evidence="6" id="KW-1185">Reference proteome</keyword>
<dbReference type="InterPro" id="IPR036034">
    <property type="entry name" value="PDZ_sf"/>
</dbReference>
<reference evidence="6" key="1">
    <citation type="submission" date="2016-10" db="EMBL/GenBank/DDBJ databases">
        <authorList>
            <person name="Varghese N."/>
            <person name="Submissions S."/>
        </authorList>
    </citation>
    <scope>NUCLEOTIDE SEQUENCE [LARGE SCALE GENOMIC DNA]</scope>
    <source>
        <strain evidence="6">DSM 19181</strain>
    </source>
</reference>
<proteinExistence type="inferred from homology"/>
<dbReference type="Gene3D" id="2.30.42.10">
    <property type="match status" value="1"/>
</dbReference>
<dbReference type="SMART" id="SM00228">
    <property type="entry name" value="PDZ"/>
    <property type="match status" value="1"/>
</dbReference>
<dbReference type="SUPFAM" id="SSF54211">
    <property type="entry name" value="Ribosomal protein S5 domain 2-like"/>
    <property type="match status" value="1"/>
</dbReference>
<dbReference type="PANTHER" id="PTHR10046">
    <property type="entry name" value="ATP DEPENDENT LON PROTEASE FAMILY MEMBER"/>
    <property type="match status" value="1"/>
</dbReference>
<evidence type="ECO:0000256" key="1">
    <source>
        <dbReference type="PROSITE-ProRule" id="PRU01122"/>
    </source>
</evidence>
<keyword evidence="2" id="KW-0472">Membrane</keyword>
<dbReference type="NCBIfam" id="NF041438">
    <property type="entry name" value="SepM_fam_S16"/>
    <property type="match status" value="1"/>
</dbReference>
<feature type="transmembrane region" description="Helical" evidence="2">
    <location>
        <begin position="9"/>
        <end position="28"/>
    </location>
</feature>
<dbReference type="Pfam" id="PF05362">
    <property type="entry name" value="Lon_C"/>
    <property type="match status" value="1"/>
</dbReference>
<dbReference type="InterPro" id="IPR008269">
    <property type="entry name" value="Lon_proteolytic"/>
</dbReference>
<comment type="similarity">
    <text evidence="1">Belongs to the peptidase S16 family.</text>
</comment>
<feature type="active site" evidence="1">
    <location>
        <position position="276"/>
    </location>
</feature>
<keyword evidence="2" id="KW-0812">Transmembrane</keyword>
<dbReference type="Pfam" id="PF13180">
    <property type="entry name" value="PDZ_2"/>
    <property type="match status" value="1"/>
</dbReference>
<dbReference type="GO" id="GO:0004252">
    <property type="term" value="F:serine-type endopeptidase activity"/>
    <property type="evidence" value="ECO:0007669"/>
    <property type="project" value="UniProtKB-UniRule"/>
</dbReference>
<dbReference type="GO" id="GO:0030163">
    <property type="term" value="P:protein catabolic process"/>
    <property type="evidence" value="ECO:0007669"/>
    <property type="project" value="InterPro"/>
</dbReference>
<dbReference type="InterPro" id="IPR014721">
    <property type="entry name" value="Ribsml_uS5_D2-typ_fold_subgr"/>
</dbReference>
<dbReference type="GO" id="GO:0006508">
    <property type="term" value="P:proteolysis"/>
    <property type="evidence" value="ECO:0007669"/>
    <property type="project" value="UniProtKB-KW"/>
</dbReference>
<dbReference type="EC" id="3.4.21.53" evidence="1"/>
<evidence type="ECO:0000313" key="6">
    <source>
        <dbReference type="Proteomes" id="UP000199433"/>
    </source>
</evidence>
<dbReference type="PROSITE" id="PS50106">
    <property type="entry name" value="PDZ"/>
    <property type="match status" value="1"/>
</dbReference>
<keyword evidence="1" id="KW-0720">Serine protease</keyword>
<dbReference type="Gene3D" id="3.30.230.10">
    <property type="match status" value="1"/>
</dbReference>
<feature type="domain" description="Lon proteolytic" evidence="4">
    <location>
        <begin position="224"/>
        <end position="342"/>
    </location>
</feature>
<evidence type="ECO:0000313" key="5">
    <source>
        <dbReference type="EMBL" id="SDJ82070.1"/>
    </source>
</evidence>
<accession>A0A1G8WWZ4</accession>
<evidence type="ECO:0000256" key="2">
    <source>
        <dbReference type="SAM" id="Phobius"/>
    </source>
</evidence>
<dbReference type="STRING" id="426701.SAMN04488098_100516"/>
<dbReference type="GO" id="GO:0004176">
    <property type="term" value="F:ATP-dependent peptidase activity"/>
    <property type="evidence" value="ECO:0007669"/>
    <property type="project" value="UniProtKB-UniRule"/>
</dbReference>
<dbReference type="AlphaFoldDB" id="A0A1G8WWZ4"/>